<dbReference type="AlphaFoldDB" id="A0A6C1DWB9"/>
<comment type="cofactor">
    <cofactor evidence="1 7">
        <name>pyridoxal 5'-phosphate</name>
        <dbReference type="ChEBI" id="CHEBI:597326"/>
    </cofactor>
</comment>
<dbReference type="Gene3D" id="3.40.640.10">
    <property type="entry name" value="Type I PLP-dependent aspartate aminotransferase-like (Major domain)"/>
    <property type="match status" value="1"/>
</dbReference>
<keyword evidence="4" id="KW-0486">Methionine biosynthesis</keyword>
<evidence type="ECO:0000256" key="5">
    <source>
        <dbReference type="ARBA" id="ARBA00034478"/>
    </source>
</evidence>
<dbReference type="GO" id="GO:0030170">
    <property type="term" value="F:pyridoxal phosphate binding"/>
    <property type="evidence" value="ECO:0007669"/>
    <property type="project" value="InterPro"/>
</dbReference>
<evidence type="ECO:0000313" key="8">
    <source>
        <dbReference type="EMBL" id="QID80930.1"/>
    </source>
</evidence>
<proteinExistence type="inferred from homology"/>
<reference evidence="8 9" key="1">
    <citation type="journal article" date="2019" name="BMC Genomics">
        <title>Chromosome level assembly and comparative genome analysis confirm lager-brewing yeasts originated from a single hybridization.</title>
        <authorList>
            <person name="Salazar A.N."/>
            <person name="Gorter de Vries A.R."/>
            <person name="van den Broek M."/>
            <person name="Brouwers N."/>
            <person name="de la Torre Cortes P."/>
            <person name="Kuijpers N.G.A."/>
            <person name="Daran J.G."/>
            <person name="Abeel T."/>
        </authorList>
    </citation>
    <scope>NUCLEOTIDE SEQUENCE [LARGE SCALE GENOMIC DNA]</scope>
    <source>
        <strain evidence="8 9">CBS 1483</strain>
    </source>
</reference>
<dbReference type="FunFam" id="3.40.640.10:FF:000175">
    <property type="entry name" value="YLL058W-like protein"/>
    <property type="match status" value="1"/>
</dbReference>
<dbReference type="Gene3D" id="3.90.1150.10">
    <property type="entry name" value="Aspartate Aminotransferase, domain 1"/>
    <property type="match status" value="1"/>
</dbReference>
<dbReference type="SUPFAM" id="SSF53383">
    <property type="entry name" value="PLP-dependent transferases"/>
    <property type="match status" value="1"/>
</dbReference>
<dbReference type="Pfam" id="PF01053">
    <property type="entry name" value="Cys_Met_Meta_PP"/>
    <property type="match status" value="1"/>
</dbReference>
<dbReference type="GO" id="GO:0003962">
    <property type="term" value="F:cystathionine gamma-synthase activity"/>
    <property type="evidence" value="ECO:0007669"/>
    <property type="project" value="TreeGrafter"/>
</dbReference>
<keyword evidence="9" id="KW-1185">Reference proteome</keyword>
<dbReference type="InterPro" id="IPR015421">
    <property type="entry name" value="PyrdxlP-dep_Trfase_major"/>
</dbReference>
<evidence type="ECO:0000313" key="9">
    <source>
        <dbReference type="Proteomes" id="UP000501346"/>
    </source>
</evidence>
<evidence type="ECO:0000256" key="6">
    <source>
        <dbReference type="ARBA" id="ARBA00061376"/>
    </source>
</evidence>
<evidence type="ECO:0000256" key="1">
    <source>
        <dbReference type="ARBA" id="ARBA00001933"/>
    </source>
</evidence>
<dbReference type="PANTHER" id="PTHR42699">
    <property type="match status" value="1"/>
</dbReference>
<gene>
    <name evidence="8" type="ORF">GRS66_003285</name>
</gene>
<keyword evidence="2" id="KW-0028">Amino-acid biosynthesis</keyword>
<evidence type="ECO:0000256" key="2">
    <source>
        <dbReference type="ARBA" id="ARBA00022605"/>
    </source>
</evidence>
<accession>A0A6C1DWB9</accession>
<dbReference type="InterPro" id="IPR051750">
    <property type="entry name" value="Trans-sulfuration_enzymes"/>
</dbReference>
<sequence>MTEIEFGQPLPSNLDYAVSFGIPTWDSAIGYAEKVPEVIGKMATGYPRYFPQPPVQRLCAYFVKKFGRGSENCRPFPSVNLGLKCLEYVKSVSGPESKAHLEVETVTIKNHGAKTSKEPAELVLTIAAVLASEEEFEIVKEYWKLRGECVSSRLALSVNQLLDCANHGSEQVLRELEAGVFAAKKGEEKAKNLIKGRIVENRFRPFGLEKKTPNWEGLNLNPNEDVYLVSSGMSAISTARNLLTFWEEKKNSGDSLNKTTSDQKKKPLLCDTVGIFGFPFKDTQVIMTKFGKCKFFGFGNSRDVVELQKFLETSKQRILAVFVETPSNPLLNMPDLKKLRSLADQYGFFIVIDDTIGGLNVDILPYADIVSTSLTKLFNGASNVMGGSVVLNPKSSLYPYAREYFRSANFEDLLWCEDAIVLERNSRDFEDRTLRANANTEKLLNDLLLPEEEKICKKIYYPTVTSKETFENYESVRNERGGYGCLFSVAFFNEGDAKAFYDSLKVFKGPSNGTNFTLACPYVHLAHHSELEEVSKFGADPNIIRVSVGLEDIQWLLKVFSSALDVVKSRGSKHS</sequence>
<keyword evidence="3 7" id="KW-0663">Pyridoxal phosphate</keyword>
<dbReference type="EMBL" id="CP048993">
    <property type="protein sequence ID" value="QID80930.1"/>
    <property type="molecule type" value="Genomic_DNA"/>
</dbReference>
<name>A0A6C1DWB9_SACPS</name>
<dbReference type="GO" id="GO:0009086">
    <property type="term" value="P:methionine biosynthetic process"/>
    <property type="evidence" value="ECO:0007669"/>
    <property type="project" value="UniProtKB-KW"/>
</dbReference>
<protein>
    <submittedName>
        <fullName evidence="8">Uncharacterized protein</fullName>
    </submittedName>
</protein>
<evidence type="ECO:0000256" key="4">
    <source>
        <dbReference type="ARBA" id="ARBA00023167"/>
    </source>
</evidence>
<dbReference type="Proteomes" id="UP000501346">
    <property type="component" value="Chromosome ScXII"/>
</dbReference>
<dbReference type="OrthoDB" id="10047078at2759"/>
<dbReference type="PANTHER" id="PTHR42699:SF1">
    <property type="entry name" value="CYSTATHIONINE GAMMA-SYNTHASE-RELATED"/>
    <property type="match status" value="1"/>
</dbReference>
<organism evidence="8 9">
    <name type="scientific">Saccharomyces pastorianus</name>
    <name type="common">Lager yeast</name>
    <name type="synonym">Saccharomyces cerevisiae x Saccharomyces eubayanus</name>
    <dbReference type="NCBI Taxonomy" id="27292"/>
    <lineage>
        <taxon>Eukaryota</taxon>
        <taxon>Fungi</taxon>
        <taxon>Dikarya</taxon>
        <taxon>Ascomycota</taxon>
        <taxon>Saccharomycotina</taxon>
        <taxon>Saccharomycetes</taxon>
        <taxon>Saccharomycetales</taxon>
        <taxon>Saccharomycetaceae</taxon>
        <taxon>Saccharomyces</taxon>
    </lineage>
</organism>
<dbReference type="GO" id="GO:0019346">
    <property type="term" value="P:transsulfuration"/>
    <property type="evidence" value="ECO:0007669"/>
    <property type="project" value="InterPro"/>
</dbReference>
<comment type="similarity">
    <text evidence="6">Belongs to the trans-sulfuration enzymes family. MET7 subfamily.</text>
</comment>
<dbReference type="InterPro" id="IPR000277">
    <property type="entry name" value="Cys/Met-Metab_PyrdxlP-dep_enz"/>
</dbReference>
<dbReference type="InterPro" id="IPR015424">
    <property type="entry name" value="PyrdxlP-dep_Trfase"/>
</dbReference>
<dbReference type="InterPro" id="IPR015422">
    <property type="entry name" value="PyrdxlP-dep_Trfase_small"/>
</dbReference>
<comment type="pathway">
    <text evidence="5">Amino-acid biosynthesis; L-methionine biosynthesis via de novo pathway.</text>
</comment>
<evidence type="ECO:0000256" key="7">
    <source>
        <dbReference type="RuleBase" id="RU362118"/>
    </source>
</evidence>
<evidence type="ECO:0000256" key="3">
    <source>
        <dbReference type="ARBA" id="ARBA00022898"/>
    </source>
</evidence>
<dbReference type="FunFam" id="3.90.1150.10:FF:000063">
    <property type="entry name" value="Probable cystathionine gamma-synthase"/>
    <property type="match status" value="1"/>
</dbReference>